<dbReference type="Gene3D" id="2.40.128.20">
    <property type="match status" value="1"/>
</dbReference>
<comment type="caution">
    <text evidence="1">The sequence shown here is derived from an EMBL/GenBank/DDBJ whole genome shotgun (WGS) entry which is preliminary data.</text>
</comment>
<evidence type="ECO:0000313" key="1">
    <source>
        <dbReference type="EMBL" id="KAK9720939.1"/>
    </source>
</evidence>
<protein>
    <submittedName>
        <fullName evidence="1">Uncharacterized protein</fullName>
    </submittedName>
</protein>
<keyword evidence="2" id="KW-1185">Reference proteome</keyword>
<proteinExistence type="predicted"/>
<sequence length="146" mass="16713">MKIPSTYHLITTENVEEYIKFLELPTDDDTIAAFKNTKFILNIQRSMKVSPRGFRLSIPVAGQEHIIDFIPGLAFEETFPNGFKFKTTAIKEGNRFILMSQGRGIKFTRNLDFSKDGAEMTIEGTNIKQIFERSPSSLELHLPQNR</sequence>
<dbReference type="EMBL" id="JASPKY010000205">
    <property type="protein sequence ID" value="KAK9720939.1"/>
    <property type="molecule type" value="Genomic_DNA"/>
</dbReference>
<gene>
    <name evidence="1" type="ORF">QE152_g21794</name>
</gene>
<name>A0AAW1KMY4_POPJA</name>
<dbReference type="SUPFAM" id="SSF50814">
    <property type="entry name" value="Lipocalins"/>
    <property type="match status" value="1"/>
</dbReference>
<dbReference type="AlphaFoldDB" id="A0AAW1KMY4"/>
<evidence type="ECO:0000313" key="2">
    <source>
        <dbReference type="Proteomes" id="UP001458880"/>
    </source>
</evidence>
<dbReference type="InterPro" id="IPR012674">
    <property type="entry name" value="Calycin"/>
</dbReference>
<reference evidence="1 2" key="1">
    <citation type="journal article" date="2024" name="BMC Genomics">
        <title>De novo assembly and annotation of Popillia japonica's genome with initial clues to its potential as an invasive pest.</title>
        <authorList>
            <person name="Cucini C."/>
            <person name="Boschi S."/>
            <person name="Funari R."/>
            <person name="Cardaioli E."/>
            <person name="Iannotti N."/>
            <person name="Marturano G."/>
            <person name="Paoli F."/>
            <person name="Bruttini M."/>
            <person name="Carapelli A."/>
            <person name="Frati F."/>
            <person name="Nardi F."/>
        </authorList>
    </citation>
    <scope>NUCLEOTIDE SEQUENCE [LARGE SCALE GENOMIC DNA]</scope>
    <source>
        <strain evidence="1">DMR45628</strain>
    </source>
</reference>
<organism evidence="1 2">
    <name type="scientific">Popillia japonica</name>
    <name type="common">Japanese beetle</name>
    <dbReference type="NCBI Taxonomy" id="7064"/>
    <lineage>
        <taxon>Eukaryota</taxon>
        <taxon>Metazoa</taxon>
        <taxon>Ecdysozoa</taxon>
        <taxon>Arthropoda</taxon>
        <taxon>Hexapoda</taxon>
        <taxon>Insecta</taxon>
        <taxon>Pterygota</taxon>
        <taxon>Neoptera</taxon>
        <taxon>Endopterygota</taxon>
        <taxon>Coleoptera</taxon>
        <taxon>Polyphaga</taxon>
        <taxon>Scarabaeiformia</taxon>
        <taxon>Scarabaeidae</taxon>
        <taxon>Rutelinae</taxon>
        <taxon>Popillia</taxon>
    </lineage>
</organism>
<accession>A0AAW1KMY4</accession>
<dbReference type="Proteomes" id="UP001458880">
    <property type="component" value="Unassembled WGS sequence"/>
</dbReference>